<evidence type="ECO:0000313" key="1">
    <source>
        <dbReference type="EMBL" id="GMN75515.1"/>
    </source>
</evidence>
<sequence length="18" mass="2158">MDSQFLWLRCDSTAIDEQ</sequence>
<comment type="caution">
    <text evidence="1">The sequence shown here is derived from an EMBL/GenBank/DDBJ whole genome shotgun (WGS) entry which is preliminary data.</text>
</comment>
<proteinExistence type="predicted"/>
<evidence type="ECO:0000313" key="2">
    <source>
        <dbReference type="Proteomes" id="UP001187192"/>
    </source>
</evidence>
<dbReference type="AlphaFoldDB" id="A0AA88JIE8"/>
<name>A0AA88JIE8_FICCA</name>
<dbReference type="EMBL" id="BTGU01021092">
    <property type="protein sequence ID" value="GMN75515.1"/>
    <property type="molecule type" value="Genomic_DNA"/>
</dbReference>
<gene>
    <name evidence="1" type="ORF">TIFTF001_056536</name>
</gene>
<organism evidence="1 2">
    <name type="scientific">Ficus carica</name>
    <name type="common">Common fig</name>
    <dbReference type="NCBI Taxonomy" id="3494"/>
    <lineage>
        <taxon>Eukaryota</taxon>
        <taxon>Viridiplantae</taxon>
        <taxon>Streptophyta</taxon>
        <taxon>Embryophyta</taxon>
        <taxon>Tracheophyta</taxon>
        <taxon>Spermatophyta</taxon>
        <taxon>Magnoliopsida</taxon>
        <taxon>eudicotyledons</taxon>
        <taxon>Gunneridae</taxon>
        <taxon>Pentapetalae</taxon>
        <taxon>rosids</taxon>
        <taxon>fabids</taxon>
        <taxon>Rosales</taxon>
        <taxon>Moraceae</taxon>
        <taxon>Ficeae</taxon>
        <taxon>Ficus</taxon>
    </lineage>
</organism>
<dbReference type="Proteomes" id="UP001187192">
    <property type="component" value="Unassembled WGS sequence"/>
</dbReference>
<reference evidence="1" key="1">
    <citation type="submission" date="2023-07" db="EMBL/GenBank/DDBJ databases">
        <title>draft genome sequence of fig (Ficus carica).</title>
        <authorList>
            <person name="Takahashi T."/>
            <person name="Nishimura K."/>
        </authorList>
    </citation>
    <scope>NUCLEOTIDE SEQUENCE</scope>
</reference>
<protein>
    <submittedName>
        <fullName evidence="1">Uncharacterized protein</fullName>
    </submittedName>
</protein>
<accession>A0AA88JIE8</accession>
<keyword evidence="2" id="KW-1185">Reference proteome</keyword>